<evidence type="ECO:0000313" key="2">
    <source>
        <dbReference type="EMBL" id="CDY18040.1"/>
    </source>
</evidence>
<dbReference type="STRING" id="3708.A0A078FU65"/>
<keyword evidence="3" id="KW-1185">Reference proteome</keyword>
<dbReference type="Pfam" id="PF13966">
    <property type="entry name" value="zf-RVT"/>
    <property type="match status" value="1"/>
</dbReference>
<organism evidence="2 3">
    <name type="scientific">Brassica napus</name>
    <name type="common">Rape</name>
    <dbReference type="NCBI Taxonomy" id="3708"/>
    <lineage>
        <taxon>Eukaryota</taxon>
        <taxon>Viridiplantae</taxon>
        <taxon>Streptophyta</taxon>
        <taxon>Embryophyta</taxon>
        <taxon>Tracheophyta</taxon>
        <taxon>Spermatophyta</taxon>
        <taxon>Magnoliopsida</taxon>
        <taxon>eudicotyledons</taxon>
        <taxon>Gunneridae</taxon>
        <taxon>Pentapetalae</taxon>
        <taxon>rosids</taxon>
        <taxon>malvids</taxon>
        <taxon>Brassicales</taxon>
        <taxon>Brassicaceae</taxon>
        <taxon>Brassiceae</taxon>
        <taxon>Brassica</taxon>
    </lineage>
</organism>
<feature type="domain" description="Reverse transcriptase zinc-binding" evidence="1">
    <location>
        <begin position="140"/>
        <end position="224"/>
    </location>
</feature>
<dbReference type="EMBL" id="LK032081">
    <property type="protein sequence ID" value="CDY18040.1"/>
    <property type="molecule type" value="Genomic_DNA"/>
</dbReference>
<gene>
    <name evidence="2" type="primary">BnaC07g04300D</name>
    <name evidence="2" type="ORF">GSBRNA2T00002478001</name>
</gene>
<reference evidence="2 3" key="1">
    <citation type="journal article" date="2014" name="Science">
        <title>Plant genetics. Early allopolyploid evolution in the post-Neolithic Brassica napus oilseed genome.</title>
        <authorList>
            <person name="Chalhoub B."/>
            <person name="Denoeud F."/>
            <person name="Liu S."/>
            <person name="Parkin I.A."/>
            <person name="Tang H."/>
            <person name="Wang X."/>
            <person name="Chiquet J."/>
            <person name="Belcram H."/>
            <person name="Tong C."/>
            <person name="Samans B."/>
            <person name="Correa M."/>
            <person name="Da Silva C."/>
            <person name="Just J."/>
            <person name="Falentin C."/>
            <person name="Koh C.S."/>
            <person name="Le Clainche I."/>
            <person name="Bernard M."/>
            <person name="Bento P."/>
            <person name="Noel B."/>
            <person name="Labadie K."/>
            <person name="Alberti A."/>
            <person name="Charles M."/>
            <person name="Arnaud D."/>
            <person name="Guo H."/>
            <person name="Daviaud C."/>
            <person name="Alamery S."/>
            <person name="Jabbari K."/>
            <person name="Zhao M."/>
            <person name="Edger P.P."/>
            <person name="Chelaifa H."/>
            <person name="Tack D."/>
            <person name="Lassalle G."/>
            <person name="Mestiri I."/>
            <person name="Schnel N."/>
            <person name="Le Paslier M.C."/>
            <person name="Fan G."/>
            <person name="Renault V."/>
            <person name="Bayer P.E."/>
            <person name="Golicz A.A."/>
            <person name="Manoli S."/>
            <person name="Lee T.H."/>
            <person name="Thi V.H."/>
            <person name="Chalabi S."/>
            <person name="Hu Q."/>
            <person name="Fan C."/>
            <person name="Tollenaere R."/>
            <person name="Lu Y."/>
            <person name="Battail C."/>
            <person name="Shen J."/>
            <person name="Sidebottom C.H."/>
            <person name="Wang X."/>
            <person name="Canaguier A."/>
            <person name="Chauveau A."/>
            <person name="Berard A."/>
            <person name="Deniot G."/>
            <person name="Guan M."/>
            <person name="Liu Z."/>
            <person name="Sun F."/>
            <person name="Lim Y.P."/>
            <person name="Lyons E."/>
            <person name="Town C.D."/>
            <person name="Bancroft I."/>
            <person name="Wang X."/>
            <person name="Meng J."/>
            <person name="Ma J."/>
            <person name="Pires J.C."/>
            <person name="King G.J."/>
            <person name="Brunel D."/>
            <person name="Delourme R."/>
            <person name="Renard M."/>
            <person name="Aury J.M."/>
            <person name="Adams K.L."/>
            <person name="Batley J."/>
            <person name="Snowdon R.J."/>
            <person name="Tost J."/>
            <person name="Edwards D."/>
            <person name="Zhou Y."/>
            <person name="Hua W."/>
            <person name="Sharpe A.G."/>
            <person name="Paterson A.H."/>
            <person name="Guan C."/>
            <person name="Wincker P."/>
        </authorList>
    </citation>
    <scope>NUCLEOTIDE SEQUENCE [LARGE SCALE GENOMIC DNA]</scope>
    <source>
        <strain evidence="3">cv. Darmor-bzh</strain>
    </source>
</reference>
<dbReference type="Proteomes" id="UP000028999">
    <property type="component" value="Unassembled WGS sequence"/>
</dbReference>
<dbReference type="OMA" id="SWWIASS"/>
<dbReference type="Gramene" id="CDY18040">
    <property type="protein sequence ID" value="CDY18040"/>
    <property type="gene ID" value="GSBRNA2T00002478001"/>
</dbReference>
<dbReference type="PANTHER" id="PTHR33116:SF84">
    <property type="entry name" value="RNA-DIRECTED DNA POLYMERASE"/>
    <property type="match status" value="1"/>
</dbReference>
<dbReference type="AlphaFoldDB" id="A0A078FU65"/>
<protein>
    <submittedName>
        <fullName evidence="2">BnaC07g04300D protein</fullName>
    </submittedName>
</protein>
<proteinExistence type="predicted"/>
<accession>A0A078FU65</accession>
<dbReference type="PaxDb" id="3708-A0A078FU65"/>
<evidence type="ECO:0000313" key="3">
    <source>
        <dbReference type="Proteomes" id="UP000028999"/>
    </source>
</evidence>
<evidence type="ECO:0000259" key="1">
    <source>
        <dbReference type="Pfam" id="PF13966"/>
    </source>
</evidence>
<dbReference type="InterPro" id="IPR026960">
    <property type="entry name" value="RVT-Znf"/>
</dbReference>
<dbReference type="PANTHER" id="PTHR33116">
    <property type="entry name" value="REVERSE TRANSCRIPTASE ZINC-BINDING DOMAIN-CONTAINING PROTEIN-RELATED-RELATED"/>
    <property type="match status" value="1"/>
</dbReference>
<name>A0A078FU65_BRANA</name>
<sequence length="327" mass="37803">MARLFKRKLKLCVSEIVQRNQVGFIQERLLCANVLLATDHLIRNDNFWVLNPTHRGSWIWRAICKLRPLARPMVLCEVGTGNTASFWFDNWTSAGPLIDLVGERGPLVTGLSIDAVEIRSSEVEDRYIWYPEIGKGNGSFSASETWRVLHPFPTQVPWHKAVWFAGRIPEHAFITWIAARDRMVTRDRLIRWGLSVPSRCVLCSGFDENRQHLFFDFGYSSHIWSFFVSRLQLIPPRGFEEVLVWLKAPARDANVTLIVRLVHQAVLYLIWKERNMRIHSAVEKPPGTLIAETQQTIRLRLDPLTRRQVVPPGQLSLLAAWRSFFVE</sequence>